<accession>A0A444XRB9</accession>
<evidence type="ECO:0000313" key="5">
    <source>
        <dbReference type="Proteomes" id="UP000464620"/>
    </source>
</evidence>
<evidence type="ECO:0000313" key="3">
    <source>
        <dbReference type="EMBL" id="RYQ92252.1"/>
    </source>
</evidence>
<dbReference type="EMBL" id="CP031001">
    <property type="protein sequence ID" value="QHN78554.1"/>
    <property type="molecule type" value="Genomic_DNA"/>
</dbReference>
<dbReference type="SMR" id="A0A444XRB9"/>
<dbReference type="OrthoDB" id="1899623at2759"/>
<name>A0A444XRB9_ARAHY</name>
<dbReference type="Proteomes" id="UP000464620">
    <property type="component" value="Chromosome B09"/>
</dbReference>
<dbReference type="Gramene" id="arahy.Tifrunner.gnm2.ann2.Ah19g403200.1">
    <property type="protein sequence ID" value="arahy.Tifrunner.gnm2.ann2.Ah19g403200.1-CDS"/>
    <property type="gene ID" value="arahy.Tifrunner.gnm2.ann2.Ah19g403200"/>
</dbReference>
<dbReference type="EMBL" id="SDMP01000019">
    <property type="protein sequence ID" value="RYQ92252.1"/>
    <property type="molecule type" value="Genomic_DNA"/>
</dbReference>
<dbReference type="STRING" id="3818.A0A444XRB9"/>
<feature type="compositionally biased region" description="Polar residues" evidence="1">
    <location>
        <begin position="220"/>
        <end position="230"/>
    </location>
</feature>
<protein>
    <submittedName>
        <fullName evidence="3">Uncharacterized protein</fullName>
    </submittedName>
</protein>
<organism evidence="3 4">
    <name type="scientific">Arachis hypogaea</name>
    <name type="common">Peanut</name>
    <dbReference type="NCBI Taxonomy" id="3818"/>
    <lineage>
        <taxon>Eukaryota</taxon>
        <taxon>Viridiplantae</taxon>
        <taxon>Streptophyta</taxon>
        <taxon>Embryophyta</taxon>
        <taxon>Tracheophyta</taxon>
        <taxon>Spermatophyta</taxon>
        <taxon>Magnoliopsida</taxon>
        <taxon>eudicotyledons</taxon>
        <taxon>Gunneridae</taxon>
        <taxon>Pentapetalae</taxon>
        <taxon>rosids</taxon>
        <taxon>fabids</taxon>
        <taxon>Fabales</taxon>
        <taxon>Fabaceae</taxon>
        <taxon>Papilionoideae</taxon>
        <taxon>50 kb inversion clade</taxon>
        <taxon>dalbergioids sensu lato</taxon>
        <taxon>Dalbergieae</taxon>
        <taxon>Pterocarpus clade</taxon>
        <taxon>Arachis</taxon>
    </lineage>
</organism>
<gene>
    <name evidence="3" type="ORF">Ahy_B09g098440</name>
    <name evidence="2" type="ORF">DS421_19g662290</name>
</gene>
<reference evidence="2 5" key="2">
    <citation type="submission" date="2020-01" db="EMBL/GenBank/DDBJ databases">
        <title>Genome sequence of Arachis hypogaea, cultivar Shitouqi.</title>
        <authorList>
            <person name="Zhuang W."/>
            <person name="Chen H."/>
            <person name="Varshney R."/>
            <person name="Wang D."/>
            <person name="Ming R."/>
        </authorList>
    </citation>
    <scope>NUCLEOTIDE SEQUENCE [LARGE SCALE GENOMIC DNA]</scope>
    <source>
        <tissue evidence="2">Young leaf</tissue>
    </source>
</reference>
<dbReference type="PANTHER" id="PTHR34210">
    <property type="entry name" value="OS01G0252900 PROTEIN"/>
    <property type="match status" value="1"/>
</dbReference>
<dbReference type="PANTHER" id="PTHR34210:SF4">
    <property type="match status" value="1"/>
</dbReference>
<feature type="region of interest" description="Disordered" evidence="1">
    <location>
        <begin position="216"/>
        <end position="249"/>
    </location>
</feature>
<proteinExistence type="predicted"/>
<evidence type="ECO:0000256" key="1">
    <source>
        <dbReference type="SAM" id="MobiDB-lite"/>
    </source>
</evidence>
<dbReference type="AlphaFoldDB" id="A0A444XRB9"/>
<reference evidence="3 4" key="1">
    <citation type="submission" date="2019-01" db="EMBL/GenBank/DDBJ databases">
        <title>Sequencing of cultivated peanut Arachis hypogaea provides insights into genome evolution and oil improvement.</title>
        <authorList>
            <person name="Chen X."/>
        </authorList>
    </citation>
    <scope>NUCLEOTIDE SEQUENCE [LARGE SCALE GENOMIC DNA]</scope>
    <source>
        <strain evidence="4">cv. Fuhuasheng</strain>
        <strain evidence="3">GDAAS-fuhuasheng2018</strain>
        <tissue evidence="3">Leaves</tissue>
    </source>
</reference>
<keyword evidence="4" id="KW-1185">Reference proteome</keyword>
<sequence length="249" mass="28519">MQNSVRNYLTGQPKLFSTENKTSSVEVYLPSNKYRSSVYGLPVPPYGEVQGDIEVRSYIQDETVDAKFSQLNQAAQQIDQSHEQDMEIGYEEGTPPPPTYEGLEQRFIDEITKLARERSDAEDAEFARHTERILEINKEYHEKLSTLRNLQATRREEFLRKELQARLNQYQESKRNYSPHMKVPVPDAHGFTSPSTFTAEANSMFHGAIKYNKHDREGTMSLSGGRSQGSEARVPLPPGRVYNNSTPYH</sequence>
<evidence type="ECO:0000313" key="4">
    <source>
        <dbReference type="Proteomes" id="UP000289738"/>
    </source>
</evidence>
<dbReference type="Proteomes" id="UP000289738">
    <property type="component" value="Chromosome B09"/>
</dbReference>
<evidence type="ECO:0000313" key="2">
    <source>
        <dbReference type="EMBL" id="QHN78554.1"/>
    </source>
</evidence>